<reference evidence="2" key="1">
    <citation type="submission" date="2016-03" db="EMBL/GenBank/DDBJ databases">
        <authorList>
            <person name="Guldener U."/>
        </authorList>
    </citation>
    <scope>NUCLEOTIDE SEQUENCE [LARGE SCALE GENOMIC DNA]</scope>
    <source>
        <strain evidence="2">04CH-RAC-A.6.1</strain>
    </source>
</reference>
<proteinExistence type="predicted"/>
<gene>
    <name evidence="1" type="ORF">RAG0_11738</name>
</gene>
<dbReference type="Proteomes" id="UP000178912">
    <property type="component" value="Unassembled WGS sequence"/>
</dbReference>
<name>A0A1E1L5A7_9HELO</name>
<organism evidence="1 2">
    <name type="scientific">Rhynchosporium agropyri</name>
    <dbReference type="NCBI Taxonomy" id="914238"/>
    <lineage>
        <taxon>Eukaryota</taxon>
        <taxon>Fungi</taxon>
        <taxon>Dikarya</taxon>
        <taxon>Ascomycota</taxon>
        <taxon>Pezizomycotina</taxon>
        <taxon>Leotiomycetes</taxon>
        <taxon>Helotiales</taxon>
        <taxon>Ploettnerulaceae</taxon>
        <taxon>Rhynchosporium</taxon>
    </lineage>
</organism>
<dbReference type="AlphaFoldDB" id="A0A1E1L5A7"/>
<keyword evidence="2" id="KW-1185">Reference proteome</keyword>
<protein>
    <submittedName>
        <fullName evidence="1">Uncharacterized protein</fullName>
    </submittedName>
</protein>
<sequence length="130" mass="14419">MRTKRQYEFHSEPLSECEGPKTRGIWLLIAKLLHIPEMTCIRTKSRKLLSDAMDEPATKHASYTTVRASVLEKSGDALLIVDNAATTHSMAKSAVREDVYAGTGSGGYSLHVSLSPANCKEAILKKWERE</sequence>
<dbReference type="OrthoDB" id="5358398at2759"/>
<evidence type="ECO:0000313" key="1">
    <source>
        <dbReference type="EMBL" id="CZT05756.1"/>
    </source>
</evidence>
<evidence type="ECO:0000313" key="2">
    <source>
        <dbReference type="Proteomes" id="UP000178912"/>
    </source>
</evidence>
<accession>A0A1E1L5A7</accession>
<dbReference type="EMBL" id="FJUX01000079">
    <property type="protein sequence ID" value="CZT05756.1"/>
    <property type="molecule type" value="Genomic_DNA"/>
</dbReference>